<evidence type="ECO:0000256" key="3">
    <source>
        <dbReference type="ARBA" id="ARBA00012438"/>
    </source>
</evidence>
<dbReference type="PRINTS" id="PR00344">
    <property type="entry name" value="BCTRLSENSOR"/>
</dbReference>
<dbReference type="PROSITE" id="PS50113">
    <property type="entry name" value="PAC"/>
    <property type="match status" value="1"/>
</dbReference>
<keyword evidence="6" id="KW-0418">Kinase</keyword>
<dbReference type="Gene3D" id="2.10.70.100">
    <property type="match status" value="1"/>
</dbReference>
<dbReference type="InterPro" id="IPR001789">
    <property type="entry name" value="Sig_transdc_resp-reg_receiver"/>
</dbReference>
<dbReference type="PANTHER" id="PTHR43065">
    <property type="entry name" value="SENSOR HISTIDINE KINASE"/>
    <property type="match status" value="1"/>
</dbReference>
<comment type="similarity">
    <text evidence="2">In the N-terminal section; belongs to the phytochrome family.</text>
</comment>
<dbReference type="SMART" id="SM00448">
    <property type="entry name" value="REC"/>
    <property type="match status" value="1"/>
</dbReference>
<feature type="domain" description="PAC" evidence="11">
    <location>
        <begin position="230"/>
        <end position="282"/>
    </location>
</feature>
<dbReference type="InterPro" id="IPR000014">
    <property type="entry name" value="PAS"/>
</dbReference>
<dbReference type="SUPFAM" id="SSF55874">
    <property type="entry name" value="ATPase domain of HSP90 chaperone/DNA topoisomerase II/histidine kinase"/>
    <property type="match status" value="1"/>
</dbReference>
<dbReference type="SMART" id="SM00388">
    <property type="entry name" value="HisKA"/>
    <property type="match status" value="1"/>
</dbReference>
<dbReference type="EMBL" id="BAAAGA010000001">
    <property type="protein sequence ID" value="GAA0609903.1"/>
    <property type="molecule type" value="Genomic_DNA"/>
</dbReference>
<dbReference type="RefSeq" id="WP_343788668.1">
    <property type="nucleotide sequence ID" value="NZ_BAAAGA010000001.1"/>
</dbReference>
<dbReference type="InterPro" id="IPR004358">
    <property type="entry name" value="Sig_transdc_His_kin-like_C"/>
</dbReference>
<dbReference type="SUPFAM" id="SSF55785">
    <property type="entry name" value="PYP-like sensor domain (PAS domain)"/>
    <property type="match status" value="4"/>
</dbReference>
<evidence type="ECO:0000256" key="7">
    <source>
        <dbReference type="PROSITE-ProRule" id="PRU00169"/>
    </source>
</evidence>
<dbReference type="InterPro" id="IPR005467">
    <property type="entry name" value="His_kinase_dom"/>
</dbReference>
<dbReference type="NCBIfam" id="TIGR00229">
    <property type="entry name" value="sensory_box"/>
    <property type="match status" value="1"/>
</dbReference>
<evidence type="ECO:0000259" key="8">
    <source>
        <dbReference type="PROSITE" id="PS50046"/>
    </source>
</evidence>
<dbReference type="PANTHER" id="PTHR43065:SF42">
    <property type="entry name" value="TWO-COMPONENT SENSOR PPRA"/>
    <property type="match status" value="1"/>
</dbReference>
<sequence length="1103" mass="120966">MARAIRAFDWSSTPLGPLAGWPASLRTAVGLLVSAPTPMVLLWGREGTLIYNDGYARFAGRRHPELLGMGAREGWPEIADFNDLNIRRGLAGESWSLRDQQLELDRQGIVEPVWLDLDYAPVPDDTGAPGGVLVLVTETTGRRDAEEKRRVAAERLDMALSAGSGIGAWDWDVVSDRVTSDVRFARLYGVDPAKAIAGAPIAEFFASIHPDDLPGVQARIQDAMAEGGSFQAEYRLIGADGAVRWVAAAGRVSLAQDGSVARLPGVSFDITEGRRMTEALARSEERYRTLFEKTATGFCIVEMKFDDQDRAIDYMIVEGNEAFEEMTGLRNAAGKWVSEIAPGLEQHWFDLYGGVALTGEPARFENPADIFGRWYDVQALRIGEPEARRVAILFNNITERKRTEERLRFMDRLATETTRLWNADEVLSVTTRLTGEYLGVSICAYADMDEDQDGFTIRGDWSAEGSATITGHYSLADFGRLAVQELGAGRPLIINDNRAELAPEEAATFQNIGISATICMPLVKDGRLTALMAIHDRHPRVWTDEELETIREVTERSWAHIERVRAEADLRESESRYRTLFTSMDEGFCIIEFFDGPHGELSDYIHVEANDAYAANAGIPDVVGQKVREMVGAEADEWVERYRGVLVTGRPIRFEKELEATGRWLELAAFRVEPASRKQVAVLFKDLTARKQAEKALQALNVTLEERVVERTEELTRAHEALRQSQKMEAVGQLTGGIAHDFNNLLAGISGSLELLSKRLHEGRLNGVERYIDAAQGAAQRAASLTQRLLAFSRRQTLDPKPTDVNRLISGMEELIRRSVGPDVEVEVVGAGGLWATRIDQSQLENALLNLCINARDAMAPAGGRLTIETANKWLDERHARQRELTPGQYVSLCVTDTGTGMSPEVQAQAFDPFFTTKPLGQGTGLGLSMIHGFVRQSGGQVRIYSELGKGTTMCLYLPRHAGDADDADDLGTAGIAQGGHGETVLVIDDETTVRMLVAEVLGDAGYHVIEAPDGPSGLEILRSDARIDLLISDVGLPGGMNGRQVADAARETRPDLKVLFITGYAENAAVGNGLLAPGMEVLTKPFVMADLALKVHDMIEAP</sequence>
<dbReference type="Pfam" id="PF08447">
    <property type="entry name" value="PAS_3"/>
    <property type="match status" value="1"/>
</dbReference>
<dbReference type="CDD" id="cd18161">
    <property type="entry name" value="REC_hyHK_blue-like"/>
    <property type="match status" value="1"/>
</dbReference>
<dbReference type="Pfam" id="PF00512">
    <property type="entry name" value="HisKA"/>
    <property type="match status" value="1"/>
</dbReference>
<evidence type="ECO:0000259" key="9">
    <source>
        <dbReference type="PROSITE" id="PS50109"/>
    </source>
</evidence>
<feature type="domain" description="Histidine kinase" evidence="9">
    <location>
        <begin position="737"/>
        <end position="962"/>
    </location>
</feature>
<evidence type="ECO:0000259" key="10">
    <source>
        <dbReference type="PROSITE" id="PS50110"/>
    </source>
</evidence>
<dbReference type="PROSITE" id="PS50109">
    <property type="entry name" value="HIS_KIN"/>
    <property type="match status" value="1"/>
</dbReference>
<evidence type="ECO:0000259" key="11">
    <source>
        <dbReference type="PROSITE" id="PS50113"/>
    </source>
</evidence>
<feature type="domain" description="Response regulatory" evidence="10">
    <location>
        <begin position="984"/>
        <end position="1100"/>
    </location>
</feature>
<dbReference type="Gene3D" id="1.10.287.130">
    <property type="match status" value="1"/>
</dbReference>
<keyword evidence="13" id="KW-1185">Reference proteome</keyword>
<feature type="modified residue" description="4-aspartylphosphate" evidence="7">
    <location>
        <position position="1034"/>
    </location>
</feature>
<evidence type="ECO:0000256" key="2">
    <source>
        <dbReference type="ARBA" id="ARBA00006402"/>
    </source>
</evidence>
<dbReference type="InterPro" id="IPR003018">
    <property type="entry name" value="GAF"/>
</dbReference>
<dbReference type="SUPFAM" id="SSF52172">
    <property type="entry name" value="CheY-like"/>
    <property type="match status" value="1"/>
</dbReference>
<dbReference type="InterPro" id="IPR029016">
    <property type="entry name" value="GAF-like_dom_sf"/>
</dbReference>
<comment type="caution">
    <text evidence="12">The sequence shown here is derived from an EMBL/GenBank/DDBJ whole genome shotgun (WGS) entry which is preliminary data.</text>
</comment>
<evidence type="ECO:0000256" key="4">
    <source>
        <dbReference type="ARBA" id="ARBA00022553"/>
    </source>
</evidence>
<dbReference type="InterPro" id="IPR036890">
    <property type="entry name" value="HATPase_C_sf"/>
</dbReference>
<dbReference type="SMART" id="SM00065">
    <property type="entry name" value="GAF"/>
    <property type="match status" value="1"/>
</dbReference>
<dbReference type="InterPro" id="IPR036097">
    <property type="entry name" value="HisK_dim/P_sf"/>
</dbReference>
<dbReference type="Pfam" id="PF01590">
    <property type="entry name" value="GAF"/>
    <property type="match status" value="1"/>
</dbReference>
<proteinExistence type="inferred from homology"/>
<dbReference type="Gene3D" id="3.30.450.20">
    <property type="entry name" value="PAS domain"/>
    <property type="match status" value="4"/>
</dbReference>
<dbReference type="Proteomes" id="UP001501352">
    <property type="component" value="Unassembled WGS sequence"/>
</dbReference>
<dbReference type="CDD" id="cd16919">
    <property type="entry name" value="HATPase_CckA-like"/>
    <property type="match status" value="1"/>
</dbReference>
<dbReference type="SUPFAM" id="SSF55781">
    <property type="entry name" value="GAF domain-like"/>
    <property type="match status" value="1"/>
</dbReference>
<dbReference type="PROSITE" id="PS50046">
    <property type="entry name" value="PHYTOCHROME_2"/>
    <property type="match status" value="1"/>
</dbReference>
<reference evidence="13" key="1">
    <citation type="journal article" date="2019" name="Int. J. Syst. Evol. Microbiol.">
        <title>The Global Catalogue of Microorganisms (GCM) 10K type strain sequencing project: providing services to taxonomists for standard genome sequencing and annotation.</title>
        <authorList>
            <consortium name="The Broad Institute Genomics Platform"/>
            <consortium name="The Broad Institute Genome Sequencing Center for Infectious Disease"/>
            <person name="Wu L."/>
            <person name="Ma J."/>
        </authorList>
    </citation>
    <scope>NUCLEOTIDE SEQUENCE [LARGE SCALE GENOMIC DNA]</scope>
    <source>
        <strain evidence="13">JCM 12928</strain>
    </source>
</reference>
<dbReference type="Gene3D" id="3.30.450.40">
    <property type="match status" value="1"/>
</dbReference>
<evidence type="ECO:0000256" key="5">
    <source>
        <dbReference type="ARBA" id="ARBA00022679"/>
    </source>
</evidence>
<evidence type="ECO:0000313" key="12">
    <source>
        <dbReference type="EMBL" id="GAA0609903.1"/>
    </source>
</evidence>
<comment type="catalytic activity">
    <reaction evidence="1">
        <text>ATP + protein L-histidine = ADP + protein N-phospho-L-histidine.</text>
        <dbReference type="EC" id="2.7.13.3"/>
    </reaction>
</comment>
<dbReference type="InterPro" id="IPR011006">
    <property type="entry name" value="CheY-like_superfamily"/>
</dbReference>
<dbReference type="InterPro" id="IPR003661">
    <property type="entry name" value="HisK_dim/P_dom"/>
</dbReference>
<dbReference type="InterPro" id="IPR013655">
    <property type="entry name" value="PAS_fold_3"/>
</dbReference>
<dbReference type="Pfam" id="PF00072">
    <property type="entry name" value="Response_reg"/>
    <property type="match status" value="1"/>
</dbReference>
<keyword evidence="5" id="KW-0808">Transferase</keyword>
<accession>A0ABP3RLY2</accession>
<dbReference type="EC" id="2.7.13.3" evidence="3"/>
<dbReference type="CDD" id="cd00130">
    <property type="entry name" value="PAS"/>
    <property type="match status" value="1"/>
</dbReference>
<evidence type="ECO:0000256" key="1">
    <source>
        <dbReference type="ARBA" id="ARBA00000085"/>
    </source>
</evidence>
<dbReference type="SUPFAM" id="SSF47384">
    <property type="entry name" value="Homodimeric domain of signal transducing histidine kinase"/>
    <property type="match status" value="1"/>
</dbReference>
<dbReference type="InterPro" id="IPR016132">
    <property type="entry name" value="Phyto_chromo_attachment"/>
</dbReference>
<dbReference type="Pfam" id="PF13188">
    <property type="entry name" value="PAS_8"/>
    <property type="match status" value="1"/>
</dbReference>
<keyword evidence="4 7" id="KW-0597">Phosphoprotein</keyword>
<evidence type="ECO:0000313" key="13">
    <source>
        <dbReference type="Proteomes" id="UP001501352"/>
    </source>
</evidence>
<feature type="domain" description="Phytochrome chromophore attachment site" evidence="8">
    <location>
        <begin position="509"/>
        <end position="556"/>
    </location>
</feature>
<dbReference type="InterPro" id="IPR000700">
    <property type="entry name" value="PAS-assoc_C"/>
</dbReference>
<dbReference type="Gene3D" id="3.40.50.2300">
    <property type="match status" value="1"/>
</dbReference>
<name>A0ABP3RLY2_9CAUL</name>
<dbReference type="Pfam" id="PF02518">
    <property type="entry name" value="HATPase_c"/>
    <property type="match status" value="1"/>
</dbReference>
<organism evidence="12 13">
    <name type="scientific">Brevundimonas kwangchunensis</name>
    <dbReference type="NCBI Taxonomy" id="322163"/>
    <lineage>
        <taxon>Bacteria</taxon>
        <taxon>Pseudomonadati</taxon>
        <taxon>Pseudomonadota</taxon>
        <taxon>Alphaproteobacteria</taxon>
        <taxon>Caulobacterales</taxon>
        <taxon>Caulobacteraceae</taxon>
        <taxon>Brevundimonas</taxon>
    </lineage>
</organism>
<protein>
    <recommendedName>
        <fullName evidence="3">histidine kinase</fullName>
        <ecNumber evidence="3">2.7.13.3</ecNumber>
    </recommendedName>
</protein>
<dbReference type="PROSITE" id="PS50110">
    <property type="entry name" value="RESPONSE_REGULATORY"/>
    <property type="match status" value="1"/>
</dbReference>
<gene>
    <name evidence="12" type="ORF">GCM10009422_00860</name>
</gene>
<dbReference type="InterPro" id="IPR035965">
    <property type="entry name" value="PAS-like_dom_sf"/>
</dbReference>
<dbReference type="SMART" id="SM00387">
    <property type="entry name" value="HATPase_c"/>
    <property type="match status" value="1"/>
</dbReference>
<dbReference type="CDD" id="cd00082">
    <property type="entry name" value="HisKA"/>
    <property type="match status" value="1"/>
</dbReference>
<evidence type="ECO:0000256" key="6">
    <source>
        <dbReference type="ARBA" id="ARBA00022777"/>
    </source>
</evidence>
<dbReference type="InterPro" id="IPR003594">
    <property type="entry name" value="HATPase_dom"/>
</dbReference>
<dbReference type="Gene3D" id="3.30.565.10">
    <property type="entry name" value="Histidine kinase-like ATPase, C-terminal domain"/>
    <property type="match status" value="1"/>
</dbReference>